<evidence type="ECO:0000313" key="2">
    <source>
        <dbReference type="Proteomes" id="UP000031197"/>
    </source>
</evidence>
<evidence type="ECO:0000313" key="1">
    <source>
        <dbReference type="EMBL" id="KHT57582.1"/>
    </source>
</evidence>
<dbReference type="Gene3D" id="2.120.10.30">
    <property type="entry name" value="TolB, C-terminal domain"/>
    <property type="match status" value="1"/>
</dbReference>
<dbReference type="OrthoDB" id="5756737at2"/>
<dbReference type="InterPro" id="IPR011042">
    <property type="entry name" value="6-blade_b-propeller_TolB-like"/>
</dbReference>
<proteinExistence type="predicted"/>
<keyword evidence="2" id="KW-1185">Reference proteome</keyword>
<reference evidence="1 2" key="1">
    <citation type="submission" date="2014-12" db="EMBL/GenBank/DDBJ databases">
        <title>Genome sequencing of Alteromonas marina AD001.</title>
        <authorList>
            <person name="Adrian T.G.S."/>
            <person name="Chan K.G."/>
        </authorList>
    </citation>
    <scope>NUCLEOTIDE SEQUENCE [LARGE SCALE GENOMIC DNA]</scope>
    <source>
        <strain evidence="1 2">AD001</strain>
    </source>
</reference>
<dbReference type="SUPFAM" id="SSF50956">
    <property type="entry name" value="Thermostable phytase (3-phytase)"/>
    <property type="match status" value="1"/>
</dbReference>
<accession>A0A0B3ZGP6</accession>
<gene>
    <name evidence="1" type="ORF">RJ41_01080</name>
</gene>
<dbReference type="AlphaFoldDB" id="A0A0B3ZGP6"/>
<dbReference type="EMBL" id="JWLW01000002">
    <property type="protein sequence ID" value="KHT57582.1"/>
    <property type="molecule type" value="Genomic_DNA"/>
</dbReference>
<dbReference type="PROSITE" id="PS51257">
    <property type="entry name" value="PROKAR_LIPOPROTEIN"/>
    <property type="match status" value="1"/>
</dbReference>
<protein>
    <recommendedName>
        <fullName evidence="3">Phytase-like domain-containing protein</fullName>
    </recommendedName>
</protein>
<organism evidence="1 2">
    <name type="scientific">Alteromonas marina</name>
    <dbReference type="NCBI Taxonomy" id="203795"/>
    <lineage>
        <taxon>Bacteria</taxon>
        <taxon>Pseudomonadati</taxon>
        <taxon>Pseudomonadota</taxon>
        <taxon>Gammaproteobacteria</taxon>
        <taxon>Alteromonadales</taxon>
        <taxon>Alteromonadaceae</taxon>
        <taxon>Alteromonas/Salinimonas group</taxon>
        <taxon>Alteromonas</taxon>
    </lineage>
</organism>
<name>A0A0B3ZGP6_9ALTE</name>
<comment type="caution">
    <text evidence="1">The sequence shown here is derived from an EMBL/GenBank/DDBJ whole genome shotgun (WGS) entry which is preliminary data.</text>
</comment>
<dbReference type="RefSeq" id="WP_039216350.1">
    <property type="nucleotide sequence ID" value="NZ_JWLW01000002.1"/>
</dbReference>
<sequence>MLKYLTSAVLTTLLISACSEPKDVVITPEPQDLTEVTVGKWILDEKGKVMFDPQTSGLVVLDGQLVTIADASADNTQQLKLHSISPDTATLSASSERFSFSTTVRRSCFYSYLSEQPDLEALAVDPRDTNVIYTVTEDATRTGALSPRCETKYEETGSTDYPTLLVKLTRKDNGSVEMSDVRPLQFPQEFEVGNFPNDGIEGLTMADDGTLYLALEKDKAGQPRIFTLAVDEDFFSSNDFATVSEPNLQLPSFTSGNHPINGLALYTHSTGASYLFGAARNDNELWVIDVSGNKPTKRIPITFDVAGDQSCEQYTMDNSSMEGLVTIENTLWIINDPWEKNYLKNATCEAHKTRYEDLAPLLFPLEINSVWFE</sequence>
<evidence type="ECO:0008006" key="3">
    <source>
        <dbReference type="Google" id="ProtNLM"/>
    </source>
</evidence>
<dbReference type="Proteomes" id="UP000031197">
    <property type="component" value="Unassembled WGS sequence"/>
</dbReference>